<evidence type="ECO:0000313" key="3">
    <source>
        <dbReference type="Proteomes" id="UP001140949"/>
    </source>
</evidence>
<proteinExistence type="predicted"/>
<evidence type="ECO:0000313" key="2">
    <source>
        <dbReference type="EMBL" id="KAJ6838103.1"/>
    </source>
</evidence>
<evidence type="ECO:0000313" key="1">
    <source>
        <dbReference type="EMBL" id="KAJ6825593.1"/>
    </source>
</evidence>
<protein>
    <submittedName>
        <fullName evidence="2">Uncharacterized protein</fullName>
    </submittedName>
</protein>
<gene>
    <name evidence="2" type="ORF">M6B38_322585</name>
    <name evidence="1" type="ORF">M6B38_377140</name>
</gene>
<dbReference type="Proteomes" id="UP001140949">
    <property type="component" value="Unassembled WGS sequence"/>
</dbReference>
<sequence>MGYTGFTRFLTRSRYPPFRPRNIVNIVLIEPLIIRSVK</sequence>
<reference evidence="2" key="2">
    <citation type="submission" date="2023-04" db="EMBL/GenBank/DDBJ databases">
        <authorList>
            <person name="Bruccoleri R.E."/>
            <person name="Oakeley E.J."/>
            <person name="Faust A.-M."/>
            <person name="Dessus-Babus S."/>
            <person name="Altorfer M."/>
            <person name="Burckhardt D."/>
            <person name="Oertli M."/>
            <person name="Naumann U."/>
            <person name="Petersen F."/>
            <person name="Wong J."/>
        </authorList>
    </citation>
    <scope>NUCLEOTIDE SEQUENCE</scope>
    <source>
        <strain evidence="2">GSM-AAB239-AS_SAM_17_03QT</strain>
        <tissue evidence="2">Leaf</tissue>
    </source>
</reference>
<name>A0AAX6HB79_IRIPA</name>
<organism evidence="2 3">
    <name type="scientific">Iris pallida</name>
    <name type="common">Sweet iris</name>
    <dbReference type="NCBI Taxonomy" id="29817"/>
    <lineage>
        <taxon>Eukaryota</taxon>
        <taxon>Viridiplantae</taxon>
        <taxon>Streptophyta</taxon>
        <taxon>Embryophyta</taxon>
        <taxon>Tracheophyta</taxon>
        <taxon>Spermatophyta</taxon>
        <taxon>Magnoliopsida</taxon>
        <taxon>Liliopsida</taxon>
        <taxon>Asparagales</taxon>
        <taxon>Iridaceae</taxon>
        <taxon>Iridoideae</taxon>
        <taxon>Irideae</taxon>
        <taxon>Iris</taxon>
    </lineage>
</organism>
<dbReference type="EMBL" id="JANAVB010010895">
    <property type="protein sequence ID" value="KAJ6838103.1"/>
    <property type="molecule type" value="Genomic_DNA"/>
</dbReference>
<keyword evidence="3" id="KW-1185">Reference proteome</keyword>
<reference evidence="2" key="1">
    <citation type="journal article" date="2023" name="GigaByte">
        <title>Genome assembly of the bearded iris, Iris pallida Lam.</title>
        <authorList>
            <person name="Bruccoleri R.E."/>
            <person name="Oakeley E.J."/>
            <person name="Faust A.M.E."/>
            <person name="Altorfer M."/>
            <person name="Dessus-Babus S."/>
            <person name="Burckhardt D."/>
            <person name="Oertli M."/>
            <person name="Naumann U."/>
            <person name="Petersen F."/>
            <person name="Wong J."/>
        </authorList>
    </citation>
    <scope>NUCLEOTIDE SEQUENCE</scope>
    <source>
        <strain evidence="2">GSM-AAB239-AS_SAM_17_03QT</strain>
    </source>
</reference>
<dbReference type="AlphaFoldDB" id="A0AAX6HB79"/>
<comment type="caution">
    <text evidence="2">The sequence shown here is derived from an EMBL/GenBank/DDBJ whole genome shotgun (WGS) entry which is preliminary data.</text>
</comment>
<accession>A0AAX6HB79</accession>
<dbReference type="EMBL" id="JANAVB010021599">
    <property type="protein sequence ID" value="KAJ6825593.1"/>
    <property type="molecule type" value="Genomic_DNA"/>
</dbReference>